<feature type="coiled-coil region" evidence="2">
    <location>
        <begin position="43"/>
        <end position="70"/>
    </location>
</feature>
<evidence type="ECO:0000313" key="6">
    <source>
        <dbReference type="Proteomes" id="UP001174934"/>
    </source>
</evidence>
<dbReference type="Pfam" id="PF25540">
    <property type="entry name" value="DUF7923"/>
    <property type="match status" value="1"/>
</dbReference>
<reference evidence="5" key="1">
    <citation type="submission" date="2023-06" db="EMBL/GenBank/DDBJ databases">
        <title>Genome-scale phylogeny and comparative genomics of the fungal order Sordariales.</title>
        <authorList>
            <consortium name="Lawrence Berkeley National Laboratory"/>
            <person name="Hensen N."/>
            <person name="Bonometti L."/>
            <person name="Westerberg I."/>
            <person name="Brannstrom I.O."/>
            <person name="Guillou S."/>
            <person name="Cros-Aarteil S."/>
            <person name="Calhoun S."/>
            <person name="Haridas S."/>
            <person name="Kuo A."/>
            <person name="Mondo S."/>
            <person name="Pangilinan J."/>
            <person name="Riley R."/>
            <person name="LaButti K."/>
            <person name="Andreopoulos B."/>
            <person name="Lipzen A."/>
            <person name="Chen C."/>
            <person name="Yanf M."/>
            <person name="Daum C."/>
            <person name="Ng V."/>
            <person name="Clum A."/>
            <person name="Steindorff A."/>
            <person name="Ohm R."/>
            <person name="Martin F."/>
            <person name="Silar P."/>
            <person name="Natvig D."/>
            <person name="Lalanne C."/>
            <person name="Gautier V."/>
            <person name="Ament-velasquez S.L."/>
            <person name="Kruys A."/>
            <person name="Hutchinson M.I."/>
            <person name="Powell A.J."/>
            <person name="Barry K."/>
            <person name="Miller A.N."/>
            <person name="Grigoriev I.V."/>
            <person name="Debuchy R."/>
            <person name="Gladieux P."/>
            <person name="Thoren M.H."/>
            <person name="Johannesson H."/>
        </authorList>
    </citation>
    <scope>NUCLEOTIDE SEQUENCE</scope>
    <source>
        <strain evidence="5">SMH3391-2</strain>
    </source>
</reference>
<sequence length="528" mass="57857">MSGLNGIISTKGTGDLSYEMLDPIASVMRQRREEDGTLMRLRAKEDEEIMANLQHKLLRLENDLAEEKTRSNSYLKYYHAAETEKKRINASIESSSFVYVIIDGDGAIFHADLIAKGEDGGAEAALLLHDEIRESLQDKQHLLNVDQIFVQIVLNVEGLSKALVASKTLPQSEFTSLTKFGKGFSRSQPLFSFTDVGPGKDQADHKVRKIFEIMEKNLHCKALILGGCHDNGYATYLESFRSNPKIALLETTPAAAQFSRLQQVPRFRFPRVFRWEPIPPRGAAAAPHPGFQISSLPAPNSPPTTTTGPRNPSPPVEATFFRSTPTPLDAVAGTSVRREPSRATSTSSAVSASLSSPAPVSTANSYAAVGKASNVPAVIDISSQLKKSSASTPRFFYQLNRLDERVDVPLARTDMAAQNKLAEHIAKKGGVNFCNRFHVVGSCSHANCPYTHGEKLTGGELLALKWKTRSLACTSGPQCREFRCVLGHHCMNPKACSFGNNCRYKDAHGIDTTATIRVFEDGTREVLH</sequence>
<evidence type="ECO:0000256" key="1">
    <source>
        <dbReference type="PROSITE-ProRule" id="PRU00723"/>
    </source>
</evidence>
<comment type="caution">
    <text evidence="5">The sequence shown here is derived from an EMBL/GenBank/DDBJ whole genome shotgun (WGS) entry which is preliminary data.</text>
</comment>
<organism evidence="5 6">
    <name type="scientific">Bombardia bombarda</name>
    <dbReference type="NCBI Taxonomy" id="252184"/>
    <lineage>
        <taxon>Eukaryota</taxon>
        <taxon>Fungi</taxon>
        <taxon>Dikarya</taxon>
        <taxon>Ascomycota</taxon>
        <taxon>Pezizomycotina</taxon>
        <taxon>Sordariomycetes</taxon>
        <taxon>Sordariomycetidae</taxon>
        <taxon>Sordariales</taxon>
        <taxon>Lasiosphaeriaceae</taxon>
        <taxon>Bombardia</taxon>
    </lineage>
</organism>
<keyword evidence="1" id="KW-0863">Zinc-finger</keyword>
<proteinExistence type="predicted"/>
<keyword evidence="2" id="KW-0175">Coiled coil</keyword>
<name>A0AA39XBY9_9PEZI</name>
<evidence type="ECO:0000259" key="4">
    <source>
        <dbReference type="PROSITE" id="PS50103"/>
    </source>
</evidence>
<dbReference type="EMBL" id="JAULSR010000002">
    <property type="protein sequence ID" value="KAK0630910.1"/>
    <property type="molecule type" value="Genomic_DNA"/>
</dbReference>
<dbReference type="InterPro" id="IPR000571">
    <property type="entry name" value="Znf_CCCH"/>
</dbReference>
<dbReference type="InterPro" id="IPR057683">
    <property type="entry name" value="DUF7923"/>
</dbReference>
<dbReference type="InterPro" id="IPR057654">
    <property type="entry name" value="Znf-CCCH_tandem"/>
</dbReference>
<feature type="region of interest" description="Disordered" evidence="3">
    <location>
        <begin position="280"/>
        <end position="360"/>
    </location>
</feature>
<feature type="domain" description="C3H1-type" evidence="4">
    <location>
        <begin position="474"/>
        <end position="511"/>
    </location>
</feature>
<feature type="compositionally biased region" description="Polar residues" evidence="3">
    <location>
        <begin position="292"/>
        <end position="310"/>
    </location>
</feature>
<dbReference type="Pfam" id="PF25543">
    <property type="entry name" value="zf-CCCH_tandem"/>
    <property type="match status" value="1"/>
</dbReference>
<feature type="compositionally biased region" description="Low complexity" evidence="3">
    <location>
        <begin position="342"/>
        <end position="360"/>
    </location>
</feature>
<dbReference type="Pfam" id="PF25542">
    <property type="entry name" value="zf-CCCH_12"/>
    <property type="match status" value="1"/>
</dbReference>
<keyword evidence="1" id="KW-0862">Zinc</keyword>
<evidence type="ECO:0000256" key="2">
    <source>
        <dbReference type="SAM" id="Coils"/>
    </source>
</evidence>
<keyword evidence="6" id="KW-1185">Reference proteome</keyword>
<dbReference type="Proteomes" id="UP001174934">
    <property type="component" value="Unassembled WGS sequence"/>
</dbReference>
<evidence type="ECO:0000313" key="5">
    <source>
        <dbReference type="EMBL" id="KAK0630910.1"/>
    </source>
</evidence>
<gene>
    <name evidence="5" type="ORF">B0T17DRAFT_234871</name>
</gene>
<feature type="zinc finger region" description="C3H1-type" evidence="1">
    <location>
        <begin position="474"/>
        <end position="511"/>
    </location>
</feature>
<dbReference type="PANTHER" id="PTHR37543">
    <property type="entry name" value="CCCH ZINC FINGER DNA BINDING PROTEIN (AFU_ORTHOLOGUE AFUA_5G12760)"/>
    <property type="match status" value="1"/>
</dbReference>
<accession>A0AA39XBY9</accession>
<keyword evidence="1" id="KW-0479">Metal-binding</keyword>
<dbReference type="PANTHER" id="PTHR37543:SF1">
    <property type="entry name" value="CCCH ZINC FINGER DNA BINDING PROTEIN (AFU_ORTHOLOGUE AFUA_5G12760)"/>
    <property type="match status" value="1"/>
</dbReference>
<dbReference type="PROSITE" id="PS50103">
    <property type="entry name" value="ZF_C3H1"/>
    <property type="match status" value="1"/>
</dbReference>
<dbReference type="AlphaFoldDB" id="A0AA39XBY9"/>
<evidence type="ECO:0000256" key="3">
    <source>
        <dbReference type="SAM" id="MobiDB-lite"/>
    </source>
</evidence>
<dbReference type="GO" id="GO:0008270">
    <property type="term" value="F:zinc ion binding"/>
    <property type="evidence" value="ECO:0007669"/>
    <property type="project" value="UniProtKB-KW"/>
</dbReference>
<protein>
    <recommendedName>
        <fullName evidence="4">C3H1-type domain-containing protein</fullName>
    </recommendedName>
</protein>